<dbReference type="Pfam" id="PF02635">
    <property type="entry name" value="DsrE"/>
    <property type="match status" value="1"/>
</dbReference>
<accession>A0A3B0SS07</accession>
<reference evidence="1" key="1">
    <citation type="submission" date="2018-06" db="EMBL/GenBank/DDBJ databases">
        <authorList>
            <person name="Zhirakovskaya E."/>
        </authorList>
    </citation>
    <scope>NUCLEOTIDE SEQUENCE</scope>
</reference>
<dbReference type="PANTHER" id="PTHR34655:SF2">
    <property type="entry name" value="PEROXIREDOXIN FAMILY PROTEIN"/>
    <property type="match status" value="1"/>
</dbReference>
<gene>
    <name evidence="1" type="ORF">MNBD_ACTINO02-1146</name>
</gene>
<dbReference type="InterPro" id="IPR027396">
    <property type="entry name" value="DsrEFH-like"/>
</dbReference>
<dbReference type="SUPFAM" id="SSF75169">
    <property type="entry name" value="DsrEFH-like"/>
    <property type="match status" value="1"/>
</dbReference>
<name>A0A3B0SS07_9ZZZZ</name>
<proteinExistence type="predicted"/>
<dbReference type="AlphaFoldDB" id="A0A3B0SS07"/>
<dbReference type="InterPro" id="IPR003787">
    <property type="entry name" value="Sulphur_relay_DsrE/F-like"/>
</dbReference>
<sequence>MDDDPKILYVQTHGIDEASKAATPFYLATAAAAMDMEVSIYFTMHGPTLLRKDSRDLTVKEGGAPLSSFIDLAVETGVNLLVCQPSLDLNDLAMEDLMDGVQMIGGAAFNDMAAEADAVISF</sequence>
<dbReference type="Gene3D" id="3.40.1260.10">
    <property type="entry name" value="DsrEFH-like"/>
    <property type="match status" value="1"/>
</dbReference>
<dbReference type="EMBL" id="UOEK01000527">
    <property type="protein sequence ID" value="VAW09151.1"/>
    <property type="molecule type" value="Genomic_DNA"/>
</dbReference>
<organism evidence="1">
    <name type="scientific">hydrothermal vent metagenome</name>
    <dbReference type="NCBI Taxonomy" id="652676"/>
    <lineage>
        <taxon>unclassified sequences</taxon>
        <taxon>metagenomes</taxon>
        <taxon>ecological metagenomes</taxon>
    </lineage>
</organism>
<protein>
    <submittedName>
        <fullName evidence="1">Uncharacterized protein HTH_1875</fullName>
    </submittedName>
</protein>
<dbReference type="PANTHER" id="PTHR34655">
    <property type="entry name" value="CONSERVED WITHIN P. AEROPHILUM"/>
    <property type="match status" value="1"/>
</dbReference>
<evidence type="ECO:0000313" key="1">
    <source>
        <dbReference type="EMBL" id="VAW09151.1"/>
    </source>
</evidence>